<accession>A0A2D0NF23</accession>
<dbReference type="RefSeq" id="WP_099149421.1">
    <property type="nucleotide sequence ID" value="NZ_PDUD01000011.1"/>
</dbReference>
<name>A0A2D0NF23_FLAN2</name>
<comment type="caution">
    <text evidence="2">The sequence shown here is derived from an EMBL/GenBank/DDBJ whole genome shotgun (WGS) entry which is preliminary data.</text>
</comment>
<dbReference type="EMBL" id="PDUD01000011">
    <property type="protein sequence ID" value="PHN07085.1"/>
    <property type="molecule type" value="Genomic_DNA"/>
</dbReference>
<evidence type="ECO:0000313" key="2">
    <source>
        <dbReference type="EMBL" id="PHN07085.1"/>
    </source>
</evidence>
<evidence type="ECO:0000256" key="1">
    <source>
        <dbReference type="SAM" id="Phobius"/>
    </source>
</evidence>
<sequence length="99" mass="11937">MFVLLITIVIGLFIAMLFVNVYFRVRVLKTYKILVQNEVEFGASHIFNRKKMEEEIYPRYPQFREEIETFVNHMRYSIKMATVLITLITLFGAILMYYR</sequence>
<feature type="transmembrane region" description="Helical" evidence="1">
    <location>
        <begin position="80"/>
        <end position="98"/>
    </location>
</feature>
<keyword evidence="3" id="KW-1185">Reference proteome</keyword>
<protein>
    <submittedName>
        <fullName evidence="2">Uncharacterized protein</fullName>
    </submittedName>
</protein>
<keyword evidence="1" id="KW-0812">Transmembrane</keyword>
<feature type="transmembrane region" description="Helical" evidence="1">
    <location>
        <begin position="6"/>
        <end position="23"/>
    </location>
</feature>
<reference evidence="2 3" key="1">
    <citation type="submission" date="2017-10" db="EMBL/GenBank/DDBJ databases">
        <title>The draft genome sequence of Lewinella nigricans NBRC 102662.</title>
        <authorList>
            <person name="Wang K."/>
        </authorList>
    </citation>
    <scope>NUCLEOTIDE SEQUENCE [LARGE SCALE GENOMIC DNA]</scope>
    <source>
        <strain evidence="2 3">NBRC 102662</strain>
    </source>
</reference>
<dbReference type="AlphaFoldDB" id="A0A2D0NF23"/>
<keyword evidence="1" id="KW-0472">Membrane</keyword>
<keyword evidence="1" id="KW-1133">Transmembrane helix</keyword>
<dbReference type="Proteomes" id="UP000223913">
    <property type="component" value="Unassembled WGS sequence"/>
</dbReference>
<evidence type="ECO:0000313" key="3">
    <source>
        <dbReference type="Proteomes" id="UP000223913"/>
    </source>
</evidence>
<organism evidence="2 3">
    <name type="scientific">Flavilitoribacter nigricans (strain ATCC 23147 / DSM 23189 / NBRC 102662 / NCIMB 1420 / SS-2)</name>
    <name type="common">Lewinella nigricans</name>
    <dbReference type="NCBI Taxonomy" id="1122177"/>
    <lineage>
        <taxon>Bacteria</taxon>
        <taxon>Pseudomonadati</taxon>
        <taxon>Bacteroidota</taxon>
        <taxon>Saprospiria</taxon>
        <taxon>Saprospirales</taxon>
        <taxon>Lewinellaceae</taxon>
        <taxon>Flavilitoribacter</taxon>
    </lineage>
</organism>
<proteinExistence type="predicted"/>
<gene>
    <name evidence="2" type="ORF">CRP01_07585</name>
</gene>
<dbReference type="OrthoDB" id="1493951at2"/>